<proteinExistence type="predicted"/>
<organism evidence="3 4">
    <name type="scientific">Candidatus Nitrosacidococcus tergens</name>
    <dbReference type="NCBI Taxonomy" id="553981"/>
    <lineage>
        <taxon>Bacteria</taxon>
        <taxon>Pseudomonadati</taxon>
        <taxon>Pseudomonadota</taxon>
        <taxon>Gammaproteobacteria</taxon>
        <taxon>Chromatiales</taxon>
        <taxon>Chromatiaceae</taxon>
        <taxon>Candidatus Nitrosacidococcus</taxon>
    </lineage>
</organism>
<dbReference type="Gene3D" id="3.40.50.880">
    <property type="match status" value="1"/>
</dbReference>
<protein>
    <submittedName>
        <fullName evidence="3">Chaperone protein YajL</fullName>
    </submittedName>
</protein>
<dbReference type="RefSeq" id="WP_197744426.1">
    <property type="nucleotide sequence ID" value="NZ_LR778175.1"/>
</dbReference>
<evidence type="ECO:0000313" key="3">
    <source>
        <dbReference type="EMBL" id="CAB1274119.1"/>
    </source>
</evidence>
<dbReference type="EMBL" id="LR778175">
    <property type="protein sequence ID" value="CAB1274119.1"/>
    <property type="molecule type" value="Genomic_DNA"/>
</dbReference>
<keyword evidence="1" id="KW-0677">Repeat</keyword>
<feature type="domain" description="DJ-1/PfpI" evidence="2">
    <location>
        <begin position="3"/>
        <end position="165"/>
    </location>
</feature>
<dbReference type="InterPro" id="IPR050325">
    <property type="entry name" value="Prot/Nucl_acid_deglycase"/>
</dbReference>
<dbReference type="FunFam" id="3.40.50.880:FF:000015">
    <property type="entry name" value="Protein DJ-1 homolog C"/>
    <property type="match status" value="1"/>
</dbReference>
<dbReference type="InterPro" id="IPR002818">
    <property type="entry name" value="DJ-1/PfpI"/>
</dbReference>
<dbReference type="GO" id="GO:0005737">
    <property type="term" value="C:cytoplasm"/>
    <property type="evidence" value="ECO:0007669"/>
    <property type="project" value="TreeGrafter"/>
</dbReference>
<name>A0A7G1Q7L2_9GAMM</name>
<keyword evidence="4" id="KW-1185">Reference proteome</keyword>
<dbReference type="PANTHER" id="PTHR48094">
    <property type="entry name" value="PROTEIN/NUCLEIC ACID DEGLYCASE DJ-1-RELATED"/>
    <property type="match status" value="1"/>
</dbReference>
<evidence type="ECO:0000259" key="2">
    <source>
        <dbReference type="Pfam" id="PF01965"/>
    </source>
</evidence>
<evidence type="ECO:0000256" key="1">
    <source>
        <dbReference type="ARBA" id="ARBA00022737"/>
    </source>
</evidence>
<reference evidence="3 4" key="1">
    <citation type="submission" date="2020-03" db="EMBL/GenBank/DDBJ databases">
        <authorList>
            <person name="Picone N."/>
        </authorList>
    </citation>
    <scope>NUCLEOTIDE SEQUENCE [LARGE SCALE GENOMIC DNA]</scope>
    <source>
        <strain evidence="3">NSCAC1</strain>
    </source>
</reference>
<dbReference type="InterPro" id="IPR029062">
    <property type="entry name" value="Class_I_gatase-like"/>
</dbReference>
<dbReference type="Pfam" id="PF01965">
    <property type="entry name" value="DJ-1_PfpI"/>
    <property type="match status" value="1"/>
</dbReference>
<dbReference type="InterPro" id="IPR006287">
    <property type="entry name" value="DJ-1"/>
</dbReference>
<sequence length="184" mass="19477">MPRVLIPLAQGCEELEAVTLIDLLRRADIEVITAGLDDQPIIASRGTCLIPDTTLDTLINQEFIMIVLPGGASGAANLNLDSRIQVLLKNTVLQGNKVAAICAAPTVLANIGLLDGKKATGYPGFLDKLSLPTTTLCNDPVVIDDNVITARGPGAAIDFALALIEILINKSKRLEVEEGLKRSL</sequence>
<dbReference type="SUPFAM" id="SSF52317">
    <property type="entry name" value="Class I glutamine amidotransferase-like"/>
    <property type="match status" value="1"/>
</dbReference>
<dbReference type="AlphaFoldDB" id="A0A7G1Q7L2"/>
<evidence type="ECO:0000313" key="4">
    <source>
        <dbReference type="Proteomes" id="UP000516072"/>
    </source>
</evidence>
<dbReference type="PANTHER" id="PTHR48094:SF12">
    <property type="entry name" value="PARKINSON DISEASE PROTEIN 7 HOMOLOG"/>
    <property type="match status" value="1"/>
</dbReference>
<dbReference type="NCBIfam" id="TIGR01383">
    <property type="entry name" value="not_thiJ"/>
    <property type="match status" value="1"/>
</dbReference>
<dbReference type="Proteomes" id="UP000516072">
    <property type="component" value="Chromosome"/>
</dbReference>
<gene>
    <name evidence="3" type="primary">yajL</name>
    <name evidence="3" type="ORF">NSCAC_0012</name>
</gene>
<accession>A0A7G1Q7L2</accession>
<dbReference type="KEGG" id="ntg:NSCAC_0012"/>
<dbReference type="CDD" id="cd03135">
    <property type="entry name" value="GATase1_DJ-1"/>
    <property type="match status" value="1"/>
</dbReference>